<name>A0ABW1Z8Y8_9BACT</name>
<accession>A0ABW1Z8Y8</accession>
<evidence type="ECO:0000313" key="4">
    <source>
        <dbReference type="Proteomes" id="UP001596391"/>
    </source>
</evidence>
<dbReference type="PANTHER" id="PTHR30160:SF1">
    <property type="entry name" value="LIPOPOLYSACCHARIDE 1,2-N-ACETYLGLUCOSAMINETRANSFERASE-RELATED"/>
    <property type="match status" value="1"/>
</dbReference>
<dbReference type="Proteomes" id="UP001596391">
    <property type="component" value="Unassembled WGS sequence"/>
</dbReference>
<evidence type="ECO:0000313" key="3">
    <source>
        <dbReference type="EMBL" id="MFC6645649.1"/>
    </source>
</evidence>
<dbReference type="InterPro" id="IPR051199">
    <property type="entry name" value="LPS_LOS_Heptosyltrfase"/>
</dbReference>
<dbReference type="Gene3D" id="3.40.50.2000">
    <property type="entry name" value="Glycogen Phosphorylase B"/>
    <property type="match status" value="2"/>
</dbReference>
<sequence>MKRGSRMNRVLDFWVGTPVLNLLATFRRRRKPPTQILRLGVMCSPALGDTLLFSAALQDLRAAYPQAHITHICMKQNLAAAEIIPGADERLLISLTDPKGTIPKLRAQRFDALVDFSSWQRLTAFYSLMSGAKYIAGFATKGMRRSRGYDRTAEHRNDRHEIKNFRALVEGCGLVSAPFHHHEPALLLDESGPMPFAEEPDLIAFHLWASGQNSHLREWDDANWIALAKAIARPETLFLITGGPGDRERSEPFVAAMNAAGIRTQSFVSPDGFRTLTRVLKRCRAVVSVNTGVMHLAAVAGAPTVSLNGPTAEHRWGARGPRVANVQPADGSGGYLHLGFEFGENPAHVMPQILVSQAIDAVRQVEAVR</sequence>
<evidence type="ECO:0000256" key="2">
    <source>
        <dbReference type="ARBA" id="ARBA00022679"/>
    </source>
</evidence>
<dbReference type="CDD" id="cd03789">
    <property type="entry name" value="GT9_LPS_heptosyltransferase"/>
    <property type="match status" value="1"/>
</dbReference>
<protein>
    <submittedName>
        <fullName evidence="3">Glycosyltransferase family 9 protein</fullName>
    </submittedName>
</protein>
<dbReference type="InterPro" id="IPR002201">
    <property type="entry name" value="Glyco_trans_9"/>
</dbReference>
<dbReference type="Pfam" id="PF01075">
    <property type="entry name" value="Glyco_transf_9"/>
    <property type="match status" value="1"/>
</dbReference>
<dbReference type="PANTHER" id="PTHR30160">
    <property type="entry name" value="TETRAACYLDISACCHARIDE 4'-KINASE-RELATED"/>
    <property type="match status" value="1"/>
</dbReference>
<organism evidence="3 4">
    <name type="scientific">Granulicella cerasi</name>
    <dbReference type="NCBI Taxonomy" id="741063"/>
    <lineage>
        <taxon>Bacteria</taxon>
        <taxon>Pseudomonadati</taxon>
        <taxon>Acidobacteriota</taxon>
        <taxon>Terriglobia</taxon>
        <taxon>Terriglobales</taxon>
        <taxon>Acidobacteriaceae</taxon>
        <taxon>Granulicella</taxon>
    </lineage>
</organism>
<dbReference type="SUPFAM" id="SSF53756">
    <property type="entry name" value="UDP-Glycosyltransferase/glycogen phosphorylase"/>
    <property type="match status" value="1"/>
</dbReference>
<proteinExistence type="predicted"/>
<keyword evidence="4" id="KW-1185">Reference proteome</keyword>
<gene>
    <name evidence="3" type="ORF">ACFQBQ_08655</name>
</gene>
<keyword evidence="1" id="KW-0328">Glycosyltransferase</keyword>
<comment type="caution">
    <text evidence="3">The sequence shown here is derived from an EMBL/GenBank/DDBJ whole genome shotgun (WGS) entry which is preliminary data.</text>
</comment>
<dbReference type="EMBL" id="JBHSWI010000001">
    <property type="protein sequence ID" value="MFC6645649.1"/>
    <property type="molecule type" value="Genomic_DNA"/>
</dbReference>
<dbReference type="RefSeq" id="WP_263372007.1">
    <property type="nucleotide sequence ID" value="NZ_JAGSYD010000003.1"/>
</dbReference>
<keyword evidence="2" id="KW-0808">Transferase</keyword>
<evidence type="ECO:0000256" key="1">
    <source>
        <dbReference type="ARBA" id="ARBA00022676"/>
    </source>
</evidence>
<reference evidence="4" key="1">
    <citation type="journal article" date="2019" name="Int. J. Syst. Evol. Microbiol.">
        <title>The Global Catalogue of Microorganisms (GCM) 10K type strain sequencing project: providing services to taxonomists for standard genome sequencing and annotation.</title>
        <authorList>
            <consortium name="The Broad Institute Genomics Platform"/>
            <consortium name="The Broad Institute Genome Sequencing Center for Infectious Disease"/>
            <person name="Wu L."/>
            <person name="Ma J."/>
        </authorList>
    </citation>
    <scope>NUCLEOTIDE SEQUENCE [LARGE SCALE GENOMIC DNA]</scope>
    <source>
        <strain evidence="4">CGMCC 1.16026</strain>
    </source>
</reference>